<dbReference type="RefSeq" id="WP_092522574.1">
    <property type="nucleotide sequence ID" value="NZ_FNCI01000001.1"/>
</dbReference>
<sequence length="450" mass="48668">MTDAAFQAWLDDHAATRIVLAELDHAAGTEYVATHPYISRPGDSDPNRIHDDLLAEAIDIETRIDARLTFGQVRLINDGELDDWLGYAWAGHEIRLYLGGPDWSRDDFRLHARGINQGITGARRGELAFGMLDQSAPLDEPIDTGSLPLDGGPVPLALGSVYNAPAFRVSTSALRYRASYLAAATFTPKELGNGVPHTDDLVGGEFTLDNAPGGALTVDIDEAHNTPAQVVSWVAAQYGITVAESGLPAYAVGLYYADAVSGRQILDDLCVGMGGYWYLNALGELVIKQHIEPSGVDLTLYADDIIASTLELIETQAPWSALTLRWGRNFSPLSTVAGTIEDNDATEAERLKRQWRESTAAQSLPGYPQAEGASRESALTTSADADTERDRLLAMRAVRRDVWRMDAFLPESSVGQAVTVDVAPLAGRAGRIISVNRAPTRGITTLEIWL</sequence>
<gene>
    <name evidence="2" type="ORF">SAMN05216571_101418</name>
</gene>
<dbReference type="Proteomes" id="UP000198641">
    <property type="component" value="Unassembled WGS sequence"/>
</dbReference>
<dbReference type="STRING" id="284577.SAMN05216571_101418"/>
<name>A0A1G7NFV1_9GAMM</name>
<accession>A0A1G7NFV1</accession>
<dbReference type="OrthoDB" id="6397421at2"/>
<evidence type="ECO:0008006" key="4">
    <source>
        <dbReference type="Google" id="ProtNLM"/>
    </source>
</evidence>
<evidence type="ECO:0000256" key="1">
    <source>
        <dbReference type="SAM" id="MobiDB-lite"/>
    </source>
</evidence>
<evidence type="ECO:0000313" key="2">
    <source>
        <dbReference type="EMBL" id="SDF72903.1"/>
    </source>
</evidence>
<organism evidence="2 3">
    <name type="scientific">Onishia taeanensis</name>
    <dbReference type="NCBI Taxonomy" id="284577"/>
    <lineage>
        <taxon>Bacteria</taxon>
        <taxon>Pseudomonadati</taxon>
        <taxon>Pseudomonadota</taxon>
        <taxon>Gammaproteobacteria</taxon>
        <taxon>Oceanospirillales</taxon>
        <taxon>Halomonadaceae</taxon>
        <taxon>Onishia</taxon>
    </lineage>
</organism>
<keyword evidence="3" id="KW-1185">Reference proteome</keyword>
<reference evidence="2 3" key="1">
    <citation type="submission" date="2016-10" db="EMBL/GenBank/DDBJ databases">
        <authorList>
            <person name="de Groot N.N."/>
        </authorList>
    </citation>
    <scope>NUCLEOTIDE SEQUENCE [LARGE SCALE GENOMIC DNA]</scope>
    <source>
        <strain evidence="2 3">BH539</strain>
    </source>
</reference>
<protein>
    <recommendedName>
        <fullName evidence="4">Phage protein D</fullName>
    </recommendedName>
</protein>
<dbReference type="EMBL" id="FNCI01000001">
    <property type="protein sequence ID" value="SDF72903.1"/>
    <property type="molecule type" value="Genomic_DNA"/>
</dbReference>
<feature type="region of interest" description="Disordered" evidence="1">
    <location>
        <begin position="357"/>
        <end position="385"/>
    </location>
</feature>
<dbReference type="AlphaFoldDB" id="A0A1G7NFV1"/>
<evidence type="ECO:0000313" key="3">
    <source>
        <dbReference type="Proteomes" id="UP000198641"/>
    </source>
</evidence>
<proteinExistence type="predicted"/>